<name>A0ABQ8S730_PERAM</name>
<organism evidence="2 3">
    <name type="scientific">Periplaneta americana</name>
    <name type="common">American cockroach</name>
    <name type="synonym">Blatta americana</name>
    <dbReference type="NCBI Taxonomy" id="6978"/>
    <lineage>
        <taxon>Eukaryota</taxon>
        <taxon>Metazoa</taxon>
        <taxon>Ecdysozoa</taxon>
        <taxon>Arthropoda</taxon>
        <taxon>Hexapoda</taxon>
        <taxon>Insecta</taxon>
        <taxon>Pterygota</taxon>
        <taxon>Neoptera</taxon>
        <taxon>Polyneoptera</taxon>
        <taxon>Dictyoptera</taxon>
        <taxon>Blattodea</taxon>
        <taxon>Blattoidea</taxon>
        <taxon>Blattidae</taxon>
        <taxon>Blattinae</taxon>
        <taxon>Periplaneta</taxon>
    </lineage>
</organism>
<evidence type="ECO:0000313" key="2">
    <source>
        <dbReference type="EMBL" id="KAJ4429722.1"/>
    </source>
</evidence>
<proteinExistence type="predicted"/>
<accession>A0ABQ8S730</accession>
<gene>
    <name evidence="2" type="ORF">ANN_21926</name>
</gene>
<reference evidence="2 3" key="1">
    <citation type="journal article" date="2022" name="Allergy">
        <title>Genome assembly and annotation of Periplaneta americana reveal a comprehensive cockroach allergen profile.</title>
        <authorList>
            <person name="Wang L."/>
            <person name="Xiong Q."/>
            <person name="Saelim N."/>
            <person name="Wang L."/>
            <person name="Nong W."/>
            <person name="Wan A.T."/>
            <person name="Shi M."/>
            <person name="Liu X."/>
            <person name="Cao Q."/>
            <person name="Hui J.H.L."/>
            <person name="Sookrung N."/>
            <person name="Leung T.F."/>
            <person name="Tungtrongchitr A."/>
            <person name="Tsui S.K.W."/>
        </authorList>
    </citation>
    <scope>NUCLEOTIDE SEQUENCE [LARGE SCALE GENOMIC DNA]</scope>
    <source>
        <strain evidence="2">PWHHKU_190912</strain>
    </source>
</reference>
<feature type="compositionally biased region" description="Basic and acidic residues" evidence="1">
    <location>
        <begin position="224"/>
        <end position="234"/>
    </location>
</feature>
<evidence type="ECO:0000256" key="1">
    <source>
        <dbReference type="SAM" id="MobiDB-lite"/>
    </source>
</evidence>
<protein>
    <submittedName>
        <fullName evidence="2">Uncharacterized protein</fullName>
    </submittedName>
</protein>
<comment type="caution">
    <text evidence="2">The sequence shown here is derived from an EMBL/GenBank/DDBJ whole genome shotgun (WGS) entry which is preliminary data.</text>
</comment>
<sequence>MSESRNAYRVLVGRPEGKRPLGRPRRRWEDNIKMDLREVVYDYRDWINLAQDRDQWRAYVRAAMNLRASAAYVTSPERFPKISTDKDFSHKVASLCWELFMARVTVAAKLNGGTPAIDFVSAAGLPPEFNYRSIVTELHRGRAFANYTEQQVFCSDLKQCVPYGLMSAGSENASLFFVSHSITGSLMMDLAAPSEMKRRARGGIFTRGPLHCHARRSELSPPHDNNKFAHNADI</sequence>
<evidence type="ECO:0000313" key="3">
    <source>
        <dbReference type="Proteomes" id="UP001148838"/>
    </source>
</evidence>
<feature type="region of interest" description="Disordered" evidence="1">
    <location>
        <begin position="215"/>
        <end position="234"/>
    </location>
</feature>
<keyword evidence="3" id="KW-1185">Reference proteome</keyword>
<dbReference type="EMBL" id="JAJSOF020000033">
    <property type="protein sequence ID" value="KAJ4429722.1"/>
    <property type="molecule type" value="Genomic_DNA"/>
</dbReference>
<dbReference type="Proteomes" id="UP001148838">
    <property type="component" value="Unassembled WGS sequence"/>
</dbReference>